<dbReference type="AlphaFoldDB" id="A0A4Q9Y0S4"/>
<reference evidence="1 2" key="1">
    <citation type="submission" date="2019-01" db="EMBL/GenBank/DDBJ databases">
        <title>Draft genome sequence of Lactobacillus paraplantarum OSY-TC318, a Producer of the novel lantibiotic Paraplantaracin TC318.</title>
        <authorList>
            <person name="Hussein W.E."/>
            <person name="Huang E."/>
            <person name="Yousef A.E."/>
        </authorList>
    </citation>
    <scope>NUCLEOTIDE SEQUENCE [LARGE SCALE GENOMIC DNA]</scope>
    <source>
        <strain evidence="1 2">OSY-TC318</strain>
    </source>
</reference>
<gene>
    <name evidence="1" type="ORF">EUZ87_13390</name>
</gene>
<dbReference type="Proteomes" id="UP000292648">
    <property type="component" value="Unassembled WGS sequence"/>
</dbReference>
<accession>A0A4Q9Y0S4</accession>
<evidence type="ECO:0000313" key="2">
    <source>
        <dbReference type="Proteomes" id="UP000292648"/>
    </source>
</evidence>
<name>A0A4Q9Y0S4_9LACO</name>
<protein>
    <submittedName>
        <fullName evidence="1">Acetyl-CoA carboxylase</fullName>
    </submittedName>
</protein>
<proteinExistence type="predicted"/>
<dbReference type="EMBL" id="SEHH01000112">
    <property type="protein sequence ID" value="TBX38546.1"/>
    <property type="molecule type" value="Genomic_DNA"/>
</dbReference>
<comment type="caution">
    <text evidence="1">The sequence shown here is derived from an EMBL/GenBank/DDBJ whole genome shotgun (WGS) entry which is preliminary data.</text>
</comment>
<sequence>MGEIAMPSDLKLISERMRRLFKPRSQTRYWLQVVNDRYDQCFNFFFNSQRQGERLKSVPLHTLYHYDLNALEELLRSLRQQTNLTIQLVDFVGLKWPSTQKVIQRRRQPFE</sequence>
<organism evidence="1 2">
    <name type="scientific">Lactiplantibacillus paraplantarum</name>
    <dbReference type="NCBI Taxonomy" id="60520"/>
    <lineage>
        <taxon>Bacteria</taxon>
        <taxon>Bacillati</taxon>
        <taxon>Bacillota</taxon>
        <taxon>Bacilli</taxon>
        <taxon>Lactobacillales</taxon>
        <taxon>Lactobacillaceae</taxon>
        <taxon>Lactiplantibacillus</taxon>
    </lineage>
</organism>
<evidence type="ECO:0000313" key="1">
    <source>
        <dbReference type="EMBL" id="TBX38546.1"/>
    </source>
</evidence>